<evidence type="ECO:0000259" key="2">
    <source>
        <dbReference type="Pfam" id="PF14340"/>
    </source>
</evidence>
<feature type="transmembrane region" description="Helical" evidence="1">
    <location>
        <begin position="95"/>
        <end position="113"/>
    </location>
</feature>
<keyword evidence="1" id="KW-1133">Transmembrane helix</keyword>
<reference evidence="3" key="1">
    <citation type="submission" date="2016-10" db="EMBL/GenBank/DDBJ databases">
        <authorList>
            <person name="de Groot N.N."/>
        </authorList>
    </citation>
    <scope>NUCLEOTIDE SEQUENCE</scope>
</reference>
<feature type="transmembrane region" description="Helical" evidence="1">
    <location>
        <begin position="21"/>
        <end position="41"/>
    </location>
</feature>
<keyword evidence="1" id="KW-0472">Membrane</keyword>
<feature type="transmembrane region" description="Helical" evidence="1">
    <location>
        <begin position="182"/>
        <end position="203"/>
    </location>
</feature>
<organism evidence="3">
    <name type="scientific">hydrothermal vent metagenome</name>
    <dbReference type="NCBI Taxonomy" id="652676"/>
    <lineage>
        <taxon>unclassified sequences</taxon>
        <taxon>metagenomes</taxon>
        <taxon>ecological metagenomes</taxon>
    </lineage>
</organism>
<proteinExistence type="predicted"/>
<keyword evidence="1" id="KW-0812">Transmembrane</keyword>
<feature type="transmembrane region" description="Helical" evidence="1">
    <location>
        <begin position="119"/>
        <end position="142"/>
    </location>
</feature>
<protein>
    <recommendedName>
        <fullName evidence="2">DUF4395 domain-containing protein</fullName>
    </recommendedName>
</protein>
<evidence type="ECO:0000313" key="3">
    <source>
        <dbReference type="EMBL" id="SFV87859.1"/>
    </source>
</evidence>
<dbReference type="AlphaFoldDB" id="A0A1W1E1Q1"/>
<feature type="domain" description="DUF4395" evidence="2">
    <location>
        <begin position="17"/>
        <end position="151"/>
    </location>
</feature>
<sequence>MFEFGEKISGYEIPVFNEREVRAAAGIMFFFVFMAFLNGFLTGNNEPTKLMVTVFLFDFFIRIFINPKYSPSMVVGRWMVNNQTPEYVGAPQKRWAWAFGFFLALIMFYLVVLNDVRGMVNILTCALCLGLLFFESVFGICVGCKIYNAYHKGGAQHCPGESCDLTRNRLPIQKLDARQKMVFVLSMFALLYLSFGDIIIYLLRETFV</sequence>
<dbReference type="Pfam" id="PF14340">
    <property type="entry name" value="DUF4395"/>
    <property type="match status" value="1"/>
</dbReference>
<gene>
    <name evidence="3" type="ORF">MNB_SUP05-SYMBIONT-5-905</name>
</gene>
<accession>A0A1W1E1Q1</accession>
<evidence type="ECO:0000256" key="1">
    <source>
        <dbReference type="SAM" id="Phobius"/>
    </source>
</evidence>
<dbReference type="InterPro" id="IPR025508">
    <property type="entry name" value="DUF4395"/>
</dbReference>
<dbReference type="EMBL" id="FPHZ01000097">
    <property type="protein sequence ID" value="SFV87859.1"/>
    <property type="molecule type" value="Genomic_DNA"/>
</dbReference>
<name>A0A1W1E1Q1_9ZZZZ</name>